<evidence type="ECO:0000259" key="3">
    <source>
        <dbReference type="PROSITE" id="PS51140"/>
    </source>
</evidence>
<keyword evidence="5" id="KW-1185">Reference proteome</keyword>
<dbReference type="PROSITE" id="PS51140">
    <property type="entry name" value="CUE"/>
    <property type="match status" value="1"/>
</dbReference>
<dbReference type="AlphaFoldDB" id="A0AAV5KYU2"/>
<gene>
    <name evidence="4" type="ORF">SLEP1_g38888</name>
</gene>
<protein>
    <recommendedName>
        <fullName evidence="3">CUE domain-containing protein</fullName>
    </recommendedName>
</protein>
<keyword evidence="1" id="KW-0175">Coiled coil</keyword>
<dbReference type="PANTHER" id="PTHR31245">
    <property type="entry name" value="UBIQUITIN SYSTEM COMPONENT CUE PROTEIN"/>
    <property type="match status" value="1"/>
</dbReference>
<dbReference type="SMART" id="SM00546">
    <property type="entry name" value="CUE"/>
    <property type="match status" value="1"/>
</dbReference>
<name>A0AAV5KYU2_9ROSI</name>
<evidence type="ECO:0000313" key="4">
    <source>
        <dbReference type="EMBL" id="GKV30020.1"/>
    </source>
</evidence>
<dbReference type="InterPro" id="IPR003892">
    <property type="entry name" value="CUE"/>
</dbReference>
<dbReference type="Pfam" id="PF02845">
    <property type="entry name" value="CUE"/>
    <property type="match status" value="1"/>
</dbReference>
<proteinExistence type="predicted"/>
<dbReference type="Proteomes" id="UP001054252">
    <property type="component" value="Unassembled WGS sequence"/>
</dbReference>
<evidence type="ECO:0000256" key="2">
    <source>
        <dbReference type="SAM" id="MobiDB-lite"/>
    </source>
</evidence>
<feature type="domain" description="CUE" evidence="3">
    <location>
        <begin position="41"/>
        <end position="84"/>
    </location>
</feature>
<dbReference type="PANTHER" id="PTHR31245:SF16">
    <property type="entry name" value="UDP-GLUCOSE 6-DEHYDROGENASE"/>
    <property type="match status" value="1"/>
</dbReference>
<dbReference type="Gene3D" id="1.10.8.10">
    <property type="entry name" value="DNA helicase RuvA subunit, C-terminal domain"/>
    <property type="match status" value="1"/>
</dbReference>
<dbReference type="CDD" id="cd14279">
    <property type="entry name" value="CUE"/>
    <property type="match status" value="1"/>
</dbReference>
<dbReference type="GO" id="GO:0043130">
    <property type="term" value="F:ubiquitin binding"/>
    <property type="evidence" value="ECO:0007669"/>
    <property type="project" value="InterPro"/>
</dbReference>
<dbReference type="InterPro" id="IPR009060">
    <property type="entry name" value="UBA-like_sf"/>
</dbReference>
<dbReference type="SUPFAM" id="SSF46934">
    <property type="entry name" value="UBA-like"/>
    <property type="match status" value="1"/>
</dbReference>
<sequence length="269" mass="30266">MSAGVCGKRVGYEELFGSSPKRSRCASCAGSPDRRREWGSGSEEPISALLQMFPALDPEFISAVLRDHNNQIEEARESLSALSSDFEERSKSASTDSVIIGNCVDVPTGSMDNCSQISKQVVQGVNNINQTFDYYKNVIDGRQWVDLFVYDMMSAPSLDDARGRAARILEAFERNITANLRAAKELELASLKQNLQGLLNNNQILKKAVAIQHQRNLEQEVNEREVHQLKLMLSQYQEQVRTLELNNYTLKLHLQRAQESSSFPFADIY</sequence>
<comment type="caution">
    <text evidence="4">The sequence shown here is derived from an EMBL/GenBank/DDBJ whole genome shotgun (WGS) entry which is preliminary data.</text>
</comment>
<dbReference type="EMBL" id="BPVZ01000085">
    <property type="protein sequence ID" value="GKV30020.1"/>
    <property type="molecule type" value="Genomic_DNA"/>
</dbReference>
<reference evidence="4 5" key="1">
    <citation type="journal article" date="2021" name="Commun. Biol.">
        <title>The genome of Shorea leprosula (Dipterocarpaceae) highlights the ecological relevance of drought in aseasonal tropical rainforests.</title>
        <authorList>
            <person name="Ng K.K.S."/>
            <person name="Kobayashi M.J."/>
            <person name="Fawcett J.A."/>
            <person name="Hatakeyama M."/>
            <person name="Paape T."/>
            <person name="Ng C.H."/>
            <person name="Ang C.C."/>
            <person name="Tnah L.H."/>
            <person name="Lee C.T."/>
            <person name="Nishiyama T."/>
            <person name="Sese J."/>
            <person name="O'Brien M.J."/>
            <person name="Copetti D."/>
            <person name="Mohd Noor M.I."/>
            <person name="Ong R.C."/>
            <person name="Putra M."/>
            <person name="Sireger I.Z."/>
            <person name="Indrioko S."/>
            <person name="Kosugi Y."/>
            <person name="Izuno A."/>
            <person name="Isagi Y."/>
            <person name="Lee S.L."/>
            <person name="Shimizu K.K."/>
        </authorList>
    </citation>
    <scope>NUCLEOTIDE SEQUENCE [LARGE SCALE GENOMIC DNA]</scope>
    <source>
        <strain evidence="4">214</strain>
    </source>
</reference>
<feature type="region of interest" description="Disordered" evidence="2">
    <location>
        <begin position="19"/>
        <end position="40"/>
    </location>
</feature>
<organism evidence="4 5">
    <name type="scientific">Rubroshorea leprosula</name>
    <dbReference type="NCBI Taxonomy" id="152421"/>
    <lineage>
        <taxon>Eukaryota</taxon>
        <taxon>Viridiplantae</taxon>
        <taxon>Streptophyta</taxon>
        <taxon>Embryophyta</taxon>
        <taxon>Tracheophyta</taxon>
        <taxon>Spermatophyta</taxon>
        <taxon>Magnoliopsida</taxon>
        <taxon>eudicotyledons</taxon>
        <taxon>Gunneridae</taxon>
        <taxon>Pentapetalae</taxon>
        <taxon>rosids</taxon>
        <taxon>malvids</taxon>
        <taxon>Malvales</taxon>
        <taxon>Dipterocarpaceae</taxon>
        <taxon>Rubroshorea</taxon>
    </lineage>
</organism>
<feature type="coiled-coil region" evidence="1">
    <location>
        <begin position="181"/>
        <end position="246"/>
    </location>
</feature>
<accession>A0AAV5KYU2</accession>
<evidence type="ECO:0000313" key="5">
    <source>
        <dbReference type="Proteomes" id="UP001054252"/>
    </source>
</evidence>
<evidence type="ECO:0000256" key="1">
    <source>
        <dbReference type="SAM" id="Coils"/>
    </source>
</evidence>